<keyword evidence="13" id="KW-0539">Nucleus</keyword>
<keyword evidence="8" id="KW-0509">mRNA transport</keyword>
<organism evidence="15 16">
    <name type="scientific">Trichogramma kaykai</name>
    <dbReference type="NCBI Taxonomy" id="54128"/>
    <lineage>
        <taxon>Eukaryota</taxon>
        <taxon>Metazoa</taxon>
        <taxon>Ecdysozoa</taxon>
        <taxon>Arthropoda</taxon>
        <taxon>Hexapoda</taxon>
        <taxon>Insecta</taxon>
        <taxon>Pterygota</taxon>
        <taxon>Neoptera</taxon>
        <taxon>Endopterygota</taxon>
        <taxon>Hymenoptera</taxon>
        <taxon>Apocrita</taxon>
        <taxon>Proctotrupomorpha</taxon>
        <taxon>Chalcidoidea</taxon>
        <taxon>Trichogrammatidae</taxon>
        <taxon>Trichogramma</taxon>
    </lineage>
</organism>
<keyword evidence="7" id="KW-0677">Repeat</keyword>
<evidence type="ECO:0000256" key="1">
    <source>
        <dbReference type="ARBA" id="ARBA00004371"/>
    </source>
</evidence>
<evidence type="ECO:0000256" key="6">
    <source>
        <dbReference type="ARBA" id="ARBA00022574"/>
    </source>
</evidence>
<feature type="repeat" description="WD" evidence="14">
    <location>
        <begin position="53"/>
        <end position="87"/>
    </location>
</feature>
<dbReference type="AlphaFoldDB" id="A0ABD2WXR4"/>
<evidence type="ECO:0000256" key="9">
    <source>
        <dbReference type="ARBA" id="ARBA00022927"/>
    </source>
</evidence>
<dbReference type="Pfam" id="PF00400">
    <property type="entry name" value="WD40"/>
    <property type="match status" value="5"/>
</dbReference>
<dbReference type="InterPro" id="IPR001680">
    <property type="entry name" value="WD40_rpt"/>
</dbReference>
<keyword evidence="12" id="KW-0458">Lysosome</keyword>
<evidence type="ECO:0000256" key="12">
    <source>
        <dbReference type="ARBA" id="ARBA00023228"/>
    </source>
</evidence>
<dbReference type="GO" id="GO:0005643">
    <property type="term" value="C:nuclear pore"/>
    <property type="evidence" value="ECO:0007669"/>
    <property type="project" value="UniProtKB-SubCell"/>
</dbReference>
<keyword evidence="16" id="KW-1185">Reference proteome</keyword>
<evidence type="ECO:0000256" key="4">
    <source>
        <dbReference type="ARBA" id="ARBA00019195"/>
    </source>
</evidence>
<evidence type="ECO:0000256" key="13">
    <source>
        <dbReference type="ARBA" id="ARBA00023242"/>
    </source>
</evidence>
<sequence length="310" mass="34543">MVSVINTIDTGHEDMIHDAEMDFYGLRLATCSSDNSVKIFDLKNGSQTLVADLKGHVGPVWQVAWAHPKFGNIVASCGYDRKVVIWKEMNEWIKLYEHTVHDSSVNSIGWAPHEFGLILACGSSDGSISILTNNGNNWDTHKISNAHTIGCNSVSWCPDVESSFDSVLNQKNNIKRLASAGCDNTIKIWKQEGDQWIEETKLEAHSDWVRDIAWAPAIGPPRAALASCSQDRRLIVWTSNDYISWIPNILNVFDDVVWNVSWSLTGGILAVSDGNNKVSLWKENSEGQWMCISELNKGQGSINNPDQRIM</sequence>
<evidence type="ECO:0000256" key="7">
    <source>
        <dbReference type="ARBA" id="ARBA00022737"/>
    </source>
</evidence>
<dbReference type="Gene3D" id="2.130.10.10">
    <property type="entry name" value="YVTN repeat-like/Quinoprotein amine dehydrogenase"/>
    <property type="match status" value="1"/>
</dbReference>
<dbReference type="PROSITE" id="PS50082">
    <property type="entry name" value="WD_REPEATS_2"/>
    <property type="match status" value="3"/>
</dbReference>
<reference evidence="15 16" key="1">
    <citation type="journal article" date="2024" name="bioRxiv">
        <title>A reference genome for Trichogramma kaykai: A tiny desert-dwelling parasitoid wasp with competing sex-ratio distorters.</title>
        <authorList>
            <person name="Culotta J."/>
            <person name="Lindsey A.R."/>
        </authorList>
    </citation>
    <scope>NUCLEOTIDE SEQUENCE [LARGE SCALE GENOMIC DNA]</scope>
    <source>
        <strain evidence="15 16">KSX58</strain>
    </source>
</reference>
<evidence type="ECO:0000313" key="15">
    <source>
        <dbReference type="EMBL" id="KAL3397861.1"/>
    </source>
</evidence>
<evidence type="ECO:0000256" key="14">
    <source>
        <dbReference type="PROSITE-ProRule" id="PRU00221"/>
    </source>
</evidence>
<protein>
    <recommendedName>
        <fullName evidence="4">Protein SEC13 homolog</fullName>
    </recommendedName>
</protein>
<keyword evidence="9" id="KW-0653">Protein transport</keyword>
<evidence type="ECO:0000256" key="8">
    <source>
        <dbReference type="ARBA" id="ARBA00022816"/>
    </source>
</evidence>
<name>A0ABD2WXR4_9HYME</name>
<keyword evidence="5" id="KW-0813">Transport</keyword>
<dbReference type="InterPro" id="IPR015943">
    <property type="entry name" value="WD40/YVTN_repeat-like_dom_sf"/>
</dbReference>
<dbReference type="SUPFAM" id="SSF50978">
    <property type="entry name" value="WD40 repeat-like"/>
    <property type="match status" value="1"/>
</dbReference>
<keyword evidence="10" id="KW-0811">Translocation</keyword>
<dbReference type="PANTHER" id="PTHR11024:SF2">
    <property type="entry name" value="PROTEIN SEC13 HOMOLOG"/>
    <property type="match status" value="1"/>
</dbReference>
<dbReference type="InterPro" id="IPR037363">
    <property type="entry name" value="Sec13/Seh1_fam"/>
</dbReference>
<dbReference type="SMART" id="SM00320">
    <property type="entry name" value="WD40"/>
    <property type="match status" value="6"/>
</dbReference>
<accession>A0ABD2WXR4</accession>
<evidence type="ECO:0000313" key="16">
    <source>
        <dbReference type="Proteomes" id="UP001627154"/>
    </source>
</evidence>
<dbReference type="InterPro" id="IPR036322">
    <property type="entry name" value="WD40_repeat_dom_sf"/>
</dbReference>
<evidence type="ECO:0000256" key="3">
    <source>
        <dbReference type="ARBA" id="ARBA00010102"/>
    </source>
</evidence>
<dbReference type="GO" id="GO:0051028">
    <property type="term" value="P:mRNA transport"/>
    <property type="evidence" value="ECO:0007669"/>
    <property type="project" value="UniProtKB-KW"/>
</dbReference>
<comment type="subcellular location">
    <subcellularLocation>
        <location evidence="1">Lysosome</location>
    </subcellularLocation>
    <subcellularLocation>
        <location evidence="2">Nucleus</location>
        <location evidence="2">Nuclear pore complex</location>
    </subcellularLocation>
</comment>
<feature type="repeat" description="WD" evidence="14">
    <location>
        <begin position="9"/>
        <end position="50"/>
    </location>
</feature>
<evidence type="ECO:0000256" key="11">
    <source>
        <dbReference type="ARBA" id="ARBA00023132"/>
    </source>
</evidence>
<comment type="similarity">
    <text evidence="3">Belongs to the WD repeat SEC13 family.</text>
</comment>
<evidence type="ECO:0000256" key="10">
    <source>
        <dbReference type="ARBA" id="ARBA00023010"/>
    </source>
</evidence>
<dbReference type="GO" id="GO:0015031">
    <property type="term" value="P:protein transport"/>
    <property type="evidence" value="ECO:0007669"/>
    <property type="project" value="UniProtKB-KW"/>
</dbReference>
<dbReference type="FunFam" id="2.130.10.10:FF:000017">
    <property type="entry name" value="SEC13 homolog (S. cerevisiae)"/>
    <property type="match status" value="1"/>
</dbReference>
<dbReference type="PANTHER" id="PTHR11024">
    <property type="entry name" value="NUCLEAR PORE COMPLEX PROTEIN SEC13 / SEH1 FAMILY MEMBER"/>
    <property type="match status" value="1"/>
</dbReference>
<gene>
    <name evidence="15" type="ORF">TKK_008106</name>
</gene>
<dbReference type="Proteomes" id="UP001627154">
    <property type="component" value="Unassembled WGS sequence"/>
</dbReference>
<keyword evidence="6 14" id="KW-0853">WD repeat</keyword>
<dbReference type="GO" id="GO:0005764">
    <property type="term" value="C:lysosome"/>
    <property type="evidence" value="ECO:0007669"/>
    <property type="project" value="UniProtKB-SubCell"/>
</dbReference>
<proteinExistence type="inferred from homology"/>
<feature type="repeat" description="WD" evidence="14">
    <location>
        <begin position="202"/>
        <end position="237"/>
    </location>
</feature>
<dbReference type="EMBL" id="JBJJXI010000060">
    <property type="protein sequence ID" value="KAL3397861.1"/>
    <property type="molecule type" value="Genomic_DNA"/>
</dbReference>
<evidence type="ECO:0000256" key="5">
    <source>
        <dbReference type="ARBA" id="ARBA00022448"/>
    </source>
</evidence>
<comment type="caution">
    <text evidence="15">The sequence shown here is derived from an EMBL/GenBank/DDBJ whole genome shotgun (WGS) entry which is preliminary data.</text>
</comment>
<evidence type="ECO:0000256" key="2">
    <source>
        <dbReference type="ARBA" id="ARBA00004567"/>
    </source>
</evidence>
<keyword evidence="11" id="KW-0906">Nuclear pore complex</keyword>